<organism evidence="3 4">
    <name type="scientific">Rhodocollybia butyracea</name>
    <dbReference type="NCBI Taxonomy" id="206335"/>
    <lineage>
        <taxon>Eukaryota</taxon>
        <taxon>Fungi</taxon>
        <taxon>Dikarya</taxon>
        <taxon>Basidiomycota</taxon>
        <taxon>Agaricomycotina</taxon>
        <taxon>Agaricomycetes</taxon>
        <taxon>Agaricomycetidae</taxon>
        <taxon>Agaricales</taxon>
        <taxon>Marasmiineae</taxon>
        <taxon>Omphalotaceae</taxon>
        <taxon>Rhodocollybia</taxon>
    </lineage>
</organism>
<proteinExistence type="predicted"/>
<keyword evidence="4" id="KW-1185">Reference proteome</keyword>
<keyword evidence="2" id="KW-0812">Transmembrane</keyword>
<evidence type="ECO:0000313" key="3">
    <source>
        <dbReference type="EMBL" id="KAF9059659.1"/>
    </source>
</evidence>
<protein>
    <submittedName>
        <fullName evidence="3">Uncharacterized protein</fullName>
    </submittedName>
</protein>
<keyword evidence="2" id="KW-1133">Transmembrane helix</keyword>
<feature type="region of interest" description="Disordered" evidence="1">
    <location>
        <begin position="1"/>
        <end position="46"/>
    </location>
</feature>
<gene>
    <name evidence="3" type="ORF">BDP27DRAFT_1340993</name>
</gene>
<keyword evidence="2" id="KW-0472">Membrane</keyword>
<feature type="non-terminal residue" evidence="3">
    <location>
        <position position="1"/>
    </location>
</feature>
<feature type="transmembrane region" description="Helical" evidence="2">
    <location>
        <begin position="53"/>
        <end position="68"/>
    </location>
</feature>
<feature type="compositionally biased region" description="Polar residues" evidence="1">
    <location>
        <begin position="1"/>
        <end position="14"/>
    </location>
</feature>
<evidence type="ECO:0000256" key="1">
    <source>
        <dbReference type="SAM" id="MobiDB-lite"/>
    </source>
</evidence>
<name>A0A9P5TYW9_9AGAR</name>
<dbReference type="AlphaFoldDB" id="A0A9P5TYW9"/>
<evidence type="ECO:0000256" key="2">
    <source>
        <dbReference type="SAM" id="Phobius"/>
    </source>
</evidence>
<feature type="transmembrane region" description="Helical" evidence="2">
    <location>
        <begin position="101"/>
        <end position="122"/>
    </location>
</feature>
<accession>A0A9P5TYW9</accession>
<sequence length="123" mass="13713">QLQILNTSLSSTSMPAPVKPILSSPPIDLVPPQDGPSTTHSERSNKSARGEKIFTIFVIVGFTLIIPFQNATLFSIFCAVCASAFHIAMSFTDFWRCPEDYVYLSTMITTFGMFLSFLTRFFN</sequence>
<dbReference type="EMBL" id="JADNRY010000286">
    <property type="protein sequence ID" value="KAF9059659.1"/>
    <property type="molecule type" value="Genomic_DNA"/>
</dbReference>
<reference evidence="3" key="1">
    <citation type="submission" date="2020-11" db="EMBL/GenBank/DDBJ databases">
        <authorList>
            <consortium name="DOE Joint Genome Institute"/>
            <person name="Ahrendt S."/>
            <person name="Riley R."/>
            <person name="Andreopoulos W."/>
            <person name="Labutti K."/>
            <person name="Pangilinan J."/>
            <person name="Ruiz-Duenas F.J."/>
            <person name="Barrasa J.M."/>
            <person name="Sanchez-Garcia M."/>
            <person name="Camarero S."/>
            <person name="Miyauchi S."/>
            <person name="Serrano A."/>
            <person name="Linde D."/>
            <person name="Babiker R."/>
            <person name="Drula E."/>
            <person name="Ayuso-Fernandez I."/>
            <person name="Pacheco R."/>
            <person name="Padilla G."/>
            <person name="Ferreira P."/>
            <person name="Barriuso J."/>
            <person name="Kellner H."/>
            <person name="Castanera R."/>
            <person name="Alfaro M."/>
            <person name="Ramirez L."/>
            <person name="Pisabarro A.G."/>
            <person name="Kuo A."/>
            <person name="Tritt A."/>
            <person name="Lipzen A."/>
            <person name="He G."/>
            <person name="Yan M."/>
            <person name="Ng V."/>
            <person name="Cullen D."/>
            <person name="Martin F."/>
            <person name="Rosso M.-N."/>
            <person name="Henrissat B."/>
            <person name="Hibbett D."/>
            <person name="Martinez A.T."/>
            <person name="Grigoriev I.V."/>
        </authorList>
    </citation>
    <scope>NUCLEOTIDE SEQUENCE</scope>
    <source>
        <strain evidence="3">AH 40177</strain>
    </source>
</reference>
<dbReference type="Proteomes" id="UP000772434">
    <property type="component" value="Unassembled WGS sequence"/>
</dbReference>
<comment type="caution">
    <text evidence="3">The sequence shown here is derived from an EMBL/GenBank/DDBJ whole genome shotgun (WGS) entry which is preliminary data.</text>
</comment>
<evidence type="ECO:0000313" key="4">
    <source>
        <dbReference type="Proteomes" id="UP000772434"/>
    </source>
</evidence>